<dbReference type="Pfam" id="PF00023">
    <property type="entry name" value="Ank"/>
    <property type="match status" value="1"/>
</dbReference>
<dbReference type="Gene3D" id="1.25.40.20">
    <property type="entry name" value="Ankyrin repeat-containing domain"/>
    <property type="match status" value="3"/>
</dbReference>
<organism evidence="4 5">
    <name type="scientific">Trichogramma kaykai</name>
    <dbReference type="NCBI Taxonomy" id="54128"/>
    <lineage>
        <taxon>Eukaryota</taxon>
        <taxon>Metazoa</taxon>
        <taxon>Ecdysozoa</taxon>
        <taxon>Arthropoda</taxon>
        <taxon>Hexapoda</taxon>
        <taxon>Insecta</taxon>
        <taxon>Pterygota</taxon>
        <taxon>Neoptera</taxon>
        <taxon>Endopterygota</taxon>
        <taxon>Hymenoptera</taxon>
        <taxon>Apocrita</taxon>
        <taxon>Proctotrupomorpha</taxon>
        <taxon>Chalcidoidea</taxon>
        <taxon>Trichogrammatidae</taxon>
        <taxon>Trichogramma</taxon>
    </lineage>
</organism>
<accession>A0ABD2XQV5</accession>
<dbReference type="SMART" id="SM00248">
    <property type="entry name" value="ANK"/>
    <property type="match status" value="9"/>
</dbReference>
<protein>
    <submittedName>
        <fullName evidence="4">Uncharacterized protein</fullName>
    </submittedName>
</protein>
<dbReference type="Pfam" id="PF13857">
    <property type="entry name" value="Ank_5"/>
    <property type="match status" value="1"/>
</dbReference>
<feature type="repeat" description="ANK" evidence="3">
    <location>
        <begin position="167"/>
        <end position="199"/>
    </location>
</feature>
<evidence type="ECO:0000256" key="2">
    <source>
        <dbReference type="ARBA" id="ARBA00023043"/>
    </source>
</evidence>
<dbReference type="InterPro" id="IPR036770">
    <property type="entry name" value="Ankyrin_rpt-contain_sf"/>
</dbReference>
<keyword evidence="1" id="KW-0677">Repeat</keyword>
<dbReference type="SUPFAM" id="SSF48403">
    <property type="entry name" value="Ankyrin repeat"/>
    <property type="match status" value="1"/>
</dbReference>
<proteinExistence type="predicted"/>
<reference evidence="4 5" key="1">
    <citation type="journal article" date="2024" name="bioRxiv">
        <title>A reference genome for Trichogramma kaykai: A tiny desert-dwelling parasitoid wasp with competing sex-ratio distorters.</title>
        <authorList>
            <person name="Culotta J."/>
            <person name="Lindsey A.R."/>
        </authorList>
    </citation>
    <scope>NUCLEOTIDE SEQUENCE [LARGE SCALE GENOMIC DNA]</scope>
    <source>
        <strain evidence="4 5">KSX58</strain>
    </source>
</reference>
<dbReference type="PANTHER" id="PTHR24198">
    <property type="entry name" value="ANKYRIN REPEAT AND PROTEIN KINASE DOMAIN-CONTAINING PROTEIN"/>
    <property type="match status" value="1"/>
</dbReference>
<dbReference type="PROSITE" id="PS50088">
    <property type="entry name" value="ANK_REPEAT"/>
    <property type="match status" value="6"/>
</dbReference>
<keyword evidence="2 3" id="KW-0040">ANK repeat</keyword>
<keyword evidence="5" id="KW-1185">Reference proteome</keyword>
<comment type="caution">
    <text evidence="4">The sequence shown here is derived from an EMBL/GenBank/DDBJ whole genome shotgun (WGS) entry which is preliminary data.</text>
</comment>
<dbReference type="Pfam" id="PF12796">
    <property type="entry name" value="Ank_2"/>
    <property type="match status" value="2"/>
</dbReference>
<sequence>MKSLHQKVNWDIEDERSKFLGEIEPIIKTWTRQLPNLRDIFRPQEIDLLLTDSAVNLILDGLENKGRLFIEFVIRTGYKDKPEVDEEAEHPIVHRTTAVHQLSQYCYSRHHPELIYKFFSIYDRFDVIYADETGNTHLHVACFYGYDDIVEKFLEAGQDPNYLWSSTGDSPMNLALESKHLNAACLLLKHGADPNLACNGFTPLHWIMLLRTSFEVSLVLESFFDICDDLKKSVQINAQDEWGQTPLFLALARHHSREVVELLLRRGANPHLVNENGLSSVDMICTKWRDDELVDMFQIIDEKYQLGPIDAQDKGVNTPLHVAVTKDLNMLAEFLLRKGGNPNLPNAEGRTVLHLTCSRLNEGGAAELLKICDDVQRTVHIDARDHAGDTPLHLALNNGLMDTVELLVRRGANPTLANEDGLTPLHTICNGDRDDVDLAKMLIELSNEKDHPLQVNAEDQLGNTSLDLAVQRGHKKLEELLLSNGAIPSLASLKIC</sequence>
<dbReference type="EMBL" id="JBJJXI010000015">
    <property type="protein sequence ID" value="KAL3407172.1"/>
    <property type="molecule type" value="Genomic_DNA"/>
</dbReference>
<evidence type="ECO:0000256" key="3">
    <source>
        <dbReference type="PROSITE-ProRule" id="PRU00023"/>
    </source>
</evidence>
<evidence type="ECO:0000313" key="4">
    <source>
        <dbReference type="EMBL" id="KAL3407172.1"/>
    </source>
</evidence>
<feature type="repeat" description="ANK" evidence="3">
    <location>
        <begin position="242"/>
        <end position="275"/>
    </location>
</feature>
<feature type="repeat" description="ANK" evidence="3">
    <location>
        <begin position="461"/>
        <end position="493"/>
    </location>
</feature>
<evidence type="ECO:0000256" key="1">
    <source>
        <dbReference type="ARBA" id="ARBA00022737"/>
    </source>
</evidence>
<dbReference type="PROSITE" id="PS50297">
    <property type="entry name" value="ANK_REP_REGION"/>
    <property type="match status" value="5"/>
</dbReference>
<dbReference type="AlphaFoldDB" id="A0ABD2XQV5"/>
<gene>
    <name evidence="4" type="ORF">TKK_000715</name>
</gene>
<feature type="repeat" description="ANK" evidence="3">
    <location>
        <begin position="133"/>
        <end position="161"/>
    </location>
</feature>
<feature type="repeat" description="ANK" evidence="3">
    <location>
        <begin position="387"/>
        <end position="419"/>
    </location>
</feature>
<name>A0ABD2XQV5_9HYME</name>
<dbReference type="PANTHER" id="PTHR24198:SF165">
    <property type="entry name" value="ANKYRIN REPEAT-CONTAINING PROTEIN-RELATED"/>
    <property type="match status" value="1"/>
</dbReference>
<feature type="repeat" description="ANK" evidence="3">
    <location>
        <begin position="315"/>
        <end position="347"/>
    </location>
</feature>
<dbReference type="Proteomes" id="UP001627154">
    <property type="component" value="Unassembled WGS sequence"/>
</dbReference>
<evidence type="ECO:0000313" key="5">
    <source>
        <dbReference type="Proteomes" id="UP001627154"/>
    </source>
</evidence>
<dbReference type="InterPro" id="IPR002110">
    <property type="entry name" value="Ankyrin_rpt"/>
</dbReference>